<dbReference type="EMBL" id="BMMP01000005">
    <property type="protein sequence ID" value="GGO47553.1"/>
    <property type="molecule type" value="Genomic_DNA"/>
</dbReference>
<dbReference type="Proteomes" id="UP000631535">
    <property type="component" value="Unassembled WGS sequence"/>
</dbReference>
<protein>
    <submittedName>
        <fullName evidence="2">Uncharacterized protein</fullName>
    </submittedName>
</protein>
<evidence type="ECO:0000313" key="3">
    <source>
        <dbReference type="Proteomes" id="UP000631535"/>
    </source>
</evidence>
<organism evidence="2 3">
    <name type="scientific">Streptomyces daqingensis</name>
    <dbReference type="NCBI Taxonomy" id="1472640"/>
    <lineage>
        <taxon>Bacteria</taxon>
        <taxon>Bacillati</taxon>
        <taxon>Actinomycetota</taxon>
        <taxon>Actinomycetes</taxon>
        <taxon>Kitasatosporales</taxon>
        <taxon>Streptomycetaceae</taxon>
        <taxon>Streptomyces</taxon>
    </lineage>
</organism>
<reference evidence="3" key="1">
    <citation type="journal article" date="2019" name="Int. J. Syst. Evol. Microbiol.">
        <title>The Global Catalogue of Microorganisms (GCM) 10K type strain sequencing project: providing services to taxonomists for standard genome sequencing and annotation.</title>
        <authorList>
            <consortium name="The Broad Institute Genomics Platform"/>
            <consortium name="The Broad Institute Genome Sequencing Center for Infectious Disease"/>
            <person name="Wu L."/>
            <person name="Ma J."/>
        </authorList>
    </citation>
    <scope>NUCLEOTIDE SEQUENCE [LARGE SCALE GENOMIC DNA]</scope>
    <source>
        <strain evidence="3">CGMCC 4.7178</strain>
    </source>
</reference>
<feature type="region of interest" description="Disordered" evidence="1">
    <location>
        <begin position="27"/>
        <end position="54"/>
    </location>
</feature>
<accession>A0ABQ2M9J1</accession>
<name>A0ABQ2M9J1_9ACTN</name>
<proteinExistence type="predicted"/>
<keyword evidence="3" id="KW-1185">Reference proteome</keyword>
<comment type="caution">
    <text evidence="2">The sequence shown here is derived from an EMBL/GenBank/DDBJ whole genome shotgun (WGS) entry which is preliminary data.</text>
</comment>
<gene>
    <name evidence="2" type="ORF">GCM10012287_20480</name>
</gene>
<sequence>MGAGASLEGRASLRKGVPVRIDLIAARSSQAPQTREGRTAPVRPSMIPRRTADR</sequence>
<evidence type="ECO:0000256" key="1">
    <source>
        <dbReference type="SAM" id="MobiDB-lite"/>
    </source>
</evidence>
<evidence type="ECO:0000313" key="2">
    <source>
        <dbReference type="EMBL" id="GGO47553.1"/>
    </source>
</evidence>